<dbReference type="InterPro" id="IPR011051">
    <property type="entry name" value="RmlC_Cupin_sf"/>
</dbReference>
<name>A0A3Q9BIR3_9LACT</name>
<proteinExistence type="predicted"/>
<evidence type="ECO:0000313" key="3">
    <source>
        <dbReference type="Proteomes" id="UP000273326"/>
    </source>
</evidence>
<organism evidence="2 3">
    <name type="scientific">Jeotgalibaca ciconiae</name>
    <dbReference type="NCBI Taxonomy" id="2496265"/>
    <lineage>
        <taxon>Bacteria</taxon>
        <taxon>Bacillati</taxon>
        <taxon>Bacillota</taxon>
        <taxon>Bacilli</taxon>
        <taxon>Lactobacillales</taxon>
        <taxon>Carnobacteriaceae</taxon>
        <taxon>Jeotgalibaca</taxon>
    </lineage>
</organism>
<reference evidence="3" key="1">
    <citation type="submission" date="2018-12" db="EMBL/GenBank/DDBJ databases">
        <title>Complete genome sequencing of Jeotgalibaca sp. H21T32.</title>
        <authorList>
            <person name="Bae J.-W."/>
            <person name="Lee S.-Y."/>
        </authorList>
    </citation>
    <scope>NUCLEOTIDE SEQUENCE [LARGE SCALE GENOMIC DNA]</scope>
    <source>
        <strain evidence="3">H21T32</strain>
    </source>
</reference>
<dbReference type="InterPro" id="IPR006045">
    <property type="entry name" value="Cupin_1"/>
</dbReference>
<keyword evidence="3" id="KW-1185">Reference proteome</keyword>
<dbReference type="PANTHER" id="PTHR36448">
    <property type="entry name" value="BLR7373 PROTEIN"/>
    <property type="match status" value="1"/>
</dbReference>
<dbReference type="EMBL" id="CP034465">
    <property type="protein sequence ID" value="AZP03301.1"/>
    <property type="molecule type" value="Genomic_DNA"/>
</dbReference>
<feature type="domain" description="Cupin type-1" evidence="1">
    <location>
        <begin position="62"/>
        <end position="109"/>
    </location>
</feature>
<dbReference type="PANTHER" id="PTHR36448:SF2">
    <property type="entry name" value="CUPIN TYPE-1 DOMAIN-CONTAINING PROTEIN"/>
    <property type="match status" value="1"/>
</dbReference>
<dbReference type="PIRSF" id="PIRSF019307">
    <property type="entry name" value="UCP019307"/>
    <property type="match status" value="1"/>
</dbReference>
<evidence type="ECO:0000313" key="2">
    <source>
        <dbReference type="EMBL" id="AZP03301.1"/>
    </source>
</evidence>
<sequence length="167" mass="18529">MTETVYMKENNPFPNNTLPVLYYPEVLTELIRGSNSGQNVLNMFEENGYSNGWVNGIFSYHHFHSNTHEVLGCIAGEAQVQLGGPGAEIYTFKKGDVLLLPAGIAHKKIESTADFSIVGAYPEGLSPDKQTGSEEEYEIIQNRIKSLAVPKYDPVEGEKGAVKKYWN</sequence>
<protein>
    <recommendedName>
        <fullName evidence="1">Cupin type-1 domain-containing protein</fullName>
    </recommendedName>
</protein>
<dbReference type="OrthoDB" id="9791759at2"/>
<gene>
    <name evidence="2" type="ORF">EJN90_00690</name>
</gene>
<accession>A0A3Q9BIR3</accession>
<dbReference type="KEGG" id="jeh:EJN90_00690"/>
<dbReference type="Gene3D" id="2.60.120.10">
    <property type="entry name" value="Jelly Rolls"/>
    <property type="match status" value="1"/>
</dbReference>
<dbReference type="Proteomes" id="UP000273326">
    <property type="component" value="Chromosome"/>
</dbReference>
<dbReference type="RefSeq" id="WP_126108402.1">
    <property type="nucleotide sequence ID" value="NZ_CP034465.1"/>
</dbReference>
<dbReference type="SUPFAM" id="SSF51182">
    <property type="entry name" value="RmlC-like cupins"/>
    <property type="match status" value="1"/>
</dbReference>
<dbReference type="InterPro" id="IPR014710">
    <property type="entry name" value="RmlC-like_jellyroll"/>
</dbReference>
<dbReference type="AlphaFoldDB" id="A0A3Q9BIR3"/>
<evidence type="ECO:0000259" key="1">
    <source>
        <dbReference type="Pfam" id="PF00190"/>
    </source>
</evidence>
<dbReference type="CDD" id="cd02219">
    <property type="entry name" value="cupin_YjlB-like"/>
    <property type="match status" value="1"/>
</dbReference>
<dbReference type="InterPro" id="IPR047121">
    <property type="entry name" value="YjiB-like"/>
</dbReference>
<dbReference type="InterPro" id="IPR014500">
    <property type="entry name" value="UCP019307_cupin"/>
</dbReference>
<dbReference type="Pfam" id="PF00190">
    <property type="entry name" value="Cupin_1"/>
    <property type="match status" value="1"/>
</dbReference>